<feature type="domain" description="Ice-binding protein C-terminal" evidence="3">
    <location>
        <begin position="131"/>
        <end position="155"/>
    </location>
</feature>
<dbReference type="NCBIfam" id="NF038126">
    <property type="entry name" value="PEP_CTERM_FxDxF"/>
    <property type="match status" value="1"/>
</dbReference>
<dbReference type="InterPro" id="IPR013424">
    <property type="entry name" value="Ice-binding_C"/>
</dbReference>
<keyword evidence="2" id="KW-0732">Signal</keyword>
<dbReference type="Gene3D" id="2.60.120.380">
    <property type="match status" value="1"/>
</dbReference>
<dbReference type="Pfam" id="PF07589">
    <property type="entry name" value="PEP-CTERM"/>
    <property type="match status" value="1"/>
</dbReference>
<evidence type="ECO:0000313" key="5">
    <source>
        <dbReference type="Proteomes" id="UP001228044"/>
    </source>
</evidence>
<feature type="chain" id="PRO_5047177967" evidence="2">
    <location>
        <begin position="22"/>
        <end position="158"/>
    </location>
</feature>
<keyword evidence="1" id="KW-0472">Membrane</keyword>
<feature type="transmembrane region" description="Helical" evidence="1">
    <location>
        <begin position="137"/>
        <end position="153"/>
    </location>
</feature>
<feature type="transmembrane region" description="Helical" evidence="1">
    <location>
        <begin position="105"/>
        <end position="131"/>
    </location>
</feature>
<keyword evidence="1" id="KW-0812">Transmembrane</keyword>
<gene>
    <name evidence="4" type="ORF">QWJ38_16435</name>
</gene>
<keyword evidence="5" id="KW-1185">Reference proteome</keyword>
<keyword evidence="1" id="KW-1133">Transmembrane helix</keyword>
<evidence type="ECO:0000313" key="4">
    <source>
        <dbReference type="EMBL" id="MDN3921878.1"/>
    </source>
</evidence>
<sequence length="158" mass="16174">MKLKPLVAASLVAFTALSSQAADIDWGAHDVFELSGLVTPAVGSFLDTYKFTLTEQSTLAGALVATGITFGSFGVYDETGTTALFSAAFGGTTAKSGTWLLDPGTYVYAIGGLASASAGYVLTSATVGVAAVPEPETYAMLLAGLGVVGFLARRRRFD</sequence>
<organism evidence="4 5">
    <name type="scientific">Roseateles violae</name>
    <dbReference type="NCBI Taxonomy" id="3058042"/>
    <lineage>
        <taxon>Bacteria</taxon>
        <taxon>Pseudomonadati</taxon>
        <taxon>Pseudomonadota</taxon>
        <taxon>Betaproteobacteria</taxon>
        <taxon>Burkholderiales</taxon>
        <taxon>Sphaerotilaceae</taxon>
        <taxon>Roseateles</taxon>
    </lineage>
</organism>
<dbReference type="RefSeq" id="WP_290360181.1">
    <property type="nucleotide sequence ID" value="NZ_JAUHHC010000004.1"/>
</dbReference>
<name>A0ABT8DUS8_9BURK</name>
<evidence type="ECO:0000259" key="3">
    <source>
        <dbReference type="Pfam" id="PF07589"/>
    </source>
</evidence>
<evidence type="ECO:0000256" key="2">
    <source>
        <dbReference type="SAM" id="SignalP"/>
    </source>
</evidence>
<proteinExistence type="predicted"/>
<comment type="caution">
    <text evidence="4">The sequence shown here is derived from an EMBL/GenBank/DDBJ whole genome shotgun (WGS) entry which is preliminary data.</text>
</comment>
<feature type="signal peptide" evidence="2">
    <location>
        <begin position="1"/>
        <end position="21"/>
    </location>
</feature>
<accession>A0ABT8DUS8</accession>
<dbReference type="Proteomes" id="UP001228044">
    <property type="component" value="Unassembled WGS sequence"/>
</dbReference>
<dbReference type="NCBIfam" id="TIGR02595">
    <property type="entry name" value="PEP_CTERM"/>
    <property type="match status" value="1"/>
</dbReference>
<evidence type="ECO:0000256" key="1">
    <source>
        <dbReference type="SAM" id="Phobius"/>
    </source>
</evidence>
<dbReference type="EMBL" id="JAUHHC010000004">
    <property type="protein sequence ID" value="MDN3921878.1"/>
    <property type="molecule type" value="Genomic_DNA"/>
</dbReference>
<reference evidence="4 5" key="1">
    <citation type="submission" date="2023-06" db="EMBL/GenBank/DDBJ databases">
        <title>Pelomonas sp. PFR6 16S ribosomal RNA gene Genome sequencing and assembly.</title>
        <authorList>
            <person name="Woo H."/>
        </authorList>
    </citation>
    <scope>NUCLEOTIDE SEQUENCE [LARGE SCALE GENOMIC DNA]</scope>
    <source>
        <strain evidence="4 5">PFR6</strain>
    </source>
</reference>
<protein>
    <submittedName>
        <fullName evidence="4">FxDxF family PEP-CTERM protein</fullName>
    </submittedName>
</protein>